<evidence type="ECO:0000313" key="14">
    <source>
        <dbReference type="EMBL" id="MEM0516662.1"/>
    </source>
</evidence>
<keyword evidence="10 11" id="KW-0131">Cell cycle</keyword>
<feature type="active site" evidence="11">
    <location>
        <position position="255"/>
    </location>
</feature>
<comment type="subunit">
    <text evidence="11">Forms a cyclic heterotetrameric complex composed of two molecules of XerC and two molecules of XerD.</text>
</comment>
<proteinExistence type="inferred from homology"/>
<comment type="caution">
    <text evidence="14">The sequence shown here is derived from an EMBL/GenBank/DDBJ whole genome shotgun (WGS) entry which is preliminary data.</text>
</comment>
<gene>
    <name evidence="11 14" type="primary">xerC</name>
    <name evidence="14" type="ORF">WCN91_14785</name>
</gene>
<dbReference type="PANTHER" id="PTHR30349:SF81">
    <property type="entry name" value="TYROSINE RECOMBINASE XERC"/>
    <property type="match status" value="1"/>
</dbReference>
<dbReference type="NCBIfam" id="TIGR02224">
    <property type="entry name" value="recomb_XerC"/>
    <property type="match status" value="1"/>
</dbReference>
<dbReference type="InterPro" id="IPR023009">
    <property type="entry name" value="Tyrosine_recombinase_XerC/XerD"/>
</dbReference>
<reference evidence="14 15" key="1">
    <citation type="submission" date="2024-03" db="EMBL/GenBank/DDBJ databases">
        <title>Pseudoalteromonas qingdaonensis sp. nov., isolated from the intestines of marine benthic organisms.</title>
        <authorList>
            <person name="Lin X."/>
            <person name="Fang S."/>
            <person name="Hu X."/>
        </authorList>
    </citation>
    <scope>NUCLEOTIDE SEQUENCE [LARGE SCALE GENOMIC DNA]</scope>
    <source>
        <strain evidence="14 15">YIC-827</strain>
    </source>
</reference>
<feature type="active site" description="O-(3'-phospho-DNA)-tyrosine intermediate" evidence="11">
    <location>
        <position position="287"/>
    </location>
</feature>
<evidence type="ECO:0000256" key="5">
    <source>
        <dbReference type="ARBA" id="ARBA00022618"/>
    </source>
</evidence>
<dbReference type="SUPFAM" id="SSF56349">
    <property type="entry name" value="DNA breaking-rejoining enzymes"/>
    <property type="match status" value="1"/>
</dbReference>
<dbReference type="InterPro" id="IPR004107">
    <property type="entry name" value="Integrase_SAM-like_N"/>
</dbReference>
<keyword evidence="4 11" id="KW-0963">Cytoplasm</keyword>
<feature type="active site" evidence="11">
    <location>
        <position position="252"/>
    </location>
</feature>
<feature type="domain" description="Core-binding (CB)" evidence="13">
    <location>
        <begin position="14"/>
        <end position="99"/>
    </location>
</feature>
<comment type="subcellular location">
    <subcellularLocation>
        <location evidence="1 11">Cytoplasm</location>
    </subcellularLocation>
</comment>
<dbReference type="InterPro" id="IPR050090">
    <property type="entry name" value="Tyrosine_recombinase_XerCD"/>
</dbReference>
<evidence type="ECO:0000256" key="9">
    <source>
        <dbReference type="ARBA" id="ARBA00023172"/>
    </source>
</evidence>
<keyword evidence="15" id="KW-1185">Reference proteome</keyword>
<protein>
    <recommendedName>
        <fullName evidence="3 11">Tyrosine recombinase XerC</fullName>
    </recommendedName>
</protein>
<dbReference type="RefSeq" id="WP_342680136.1">
    <property type="nucleotide sequence ID" value="NZ_JBCGCU010000024.1"/>
</dbReference>
<name>A0ABU9MZL2_9GAMM</name>
<feature type="domain" description="Tyr recombinase" evidence="12">
    <location>
        <begin position="120"/>
        <end position="300"/>
    </location>
</feature>
<evidence type="ECO:0000313" key="15">
    <source>
        <dbReference type="Proteomes" id="UP001447008"/>
    </source>
</evidence>
<accession>A0ABU9MZL2</accession>
<evidence type="ECO:0000256" key="6">
    <source>
        <dbReference type="ARBA" id="ARBA00022829"/>
    </source>
</evidence>
<feature type="active site" evidence="11">
    <location>
        <position position="159"/>
    </location>
</feature>
<evidence type="ECO:0000256" key="10">
    <source>
        <dbReference type="ARBA" id="ARBA00023306"/>
    </source>
</evidence>
<dbReference type="Pfam" id="PF02899">
    <property type="entry name" value="Phage_int_SAM_1"/>
    <property type="match status" value="1"/>
</dbReference>
<keyword evidence="6 11" id="KW-0159">Chromosome partition</keyword>
<evidence type="ECO:0000256" key="11">
    <source>
        <dbReference type="HAMAP-Rule" id="MF_01808"/>
    </source>
</evidence>
<dbReference type="PROSITE" id="PS51898">
    <property type="entry name" value="TYR_RECOMBINASE"/>
    <property type="match status" value="1"/>
</dbReference>
<keyword evidence="7 11" id="KW-0229">DNA integration</keyword>
<keyword evidence="9 11" id="KW-0233">DNA recombination</keyword>
<evidence type="ECO:0000256" key="8">
    <source>
        <dbReference type="ARBA" id="ARBA00023125"/>
    </source>
</evidence>
<dbReference type="CDD" id="cd00798">
    <property type="entry name" value="INT_XerDC_C"/>
    <property type="match status" value="1"/>
</dbReference>
<dbReference type="PANTHER" id="PTHR30349">
    <property type="entry name" value="PHAGE INTEGRASE-RELATED"/>
    <property type="match status" value="1"/>
</dbReference>
<keyword evidence="8 11" id="KW-0238">DNA-binding</keyword>
<dbReference type="InterPro" id="IPR013762">
    <property type="entry name" value="Integrase-like_cat_sf"/>
</dbReference>
<dbReference type="InterPro" id="IPR011931">
    <property type="entry name" value="Recomb_XerC"/>
</dbReference>
<dbReference type="Gene3D" id="1.10.150.130">
    <property type="match status" value="1"/>
</dbReference>
<comment type="similarity">
    <text evidence="2 11">Belongs to the 'phage' integrase family. XerC subfamily.</text>
</comment>
<evidence type="ECO:0000256" key="2">
    <source>
        <dbReference type="ARBA" id="ARBA00006657"/>
    </source>
</evidence>
<keyword evidence="5 11" id="KW-0132">Cell division</keyword>
<sequence length="310" mass="35660">MSESQALTFAVMTDAWRSPVSDYQHYLRYEKQYSTHTLDQYQRQLLEVARFFYDDRDGWLAINGDDIRRYAMSLRAKGLGARTVNLKLSCLRAFFRFLRAYNPHLDNPAQFVKGPKFDKPLPRNLDVEQMHQLLEIDDDDPLAIRDKAMMELMYSCGLRISELVNSNCKDIDLRNGEIRVLGKGNKERLVPVGSKAIAALNAWLKVRGAFIGADPDALFLSKRKTRISVRHVRERMREWGVKQGLSAQVHPHKLRHSFASHVLQSSGDLRAVQELLGHSSLSATQVYTHLDFQHLAKVYDNTHPRAKKQN</sequence>
<dbReference type="EMBL" id="JBCGCU010000024">
    <property type="protein sequence ID" value="MEM0516662.1"/>
    <property type="molecule type" value="Genomic_DNA"/>
</dbReference>
<evidence type="ECO:0000259" key="12">
    <source>
        <dbReference type="PROSITE" id="PS51898"/>
    </source>
</evidence>
<dbReference type="Pfam" id="PF00589">
    <property type="entry name" value="Phage_integrase"/>
    <property type="match status" value="1"/>
</dbReference>
<feature type="active site" evidence="11">
    <location>
        <position position="183"/>
    </location>
</feature>
<dbReference type="NCBIfam" id="NF040815">
    <property type="entry name" value="recomb_XerA_Arch"/>
    <property type="match status" value="1"/>
</dbReference>
<comment type="function">
    <text evidence="11">Site-specific tyrosine recombinase, which acts by catalyzing the cutting and rejoining of the recombining DNA molecules. The XerC-XerD complex is essential to convert dimers of the bacterial chromosome into monomers to permit their segregation at cell division. It also contributes to the segregational stability of plasmids.</text>
</comment>
<dbReference type="InterPro" id="IPR044068">
    <property type="entry name" value="CB"/>
</dbReference>
<evidence type="ECO:0000256" key="3">
    <source>
        <dbReference type="ARBA" id="ARBA00015804"/>
    </source>
</evidence>
<evidence type="ECO:0000256" key="1">
    <source>
        <dbReference type="ARBA" id="ARBA00004496"/>
    </source>
</evidence>
<organism evidence="14 15">
    <name type="scientific">Pseudoalteromonas qingdaonensis</name>
    <dbReference type="NCBI Taxonomy" id="3131913"/>
    <lineage>
        <taxon>Bacteria</taxon>
        <taxon>Pseudomonadati</taxon>
        <taxon>Pseudomonadota</taxon>
        <taxon>Gammaproteobacteria</taxon>
        <taxon>Alteromonadales</taxon>
        <taxon>Pseudoalteromonadaceae</taxon>
        <taxon>Pseudoalteromonas</taxon>
    </lineage>
</organism>
<dbReference type="HAMAP" id="MF_01808">
    <property type="entry name" value="Recomb_XerC_XerD"/>
    <property type="match status" value="1"/>
</dbReference>
<evidence type="ECO:0000259" key="13">
    <source>
        <dbReference type="PROSITE" id="PS51900"/>
    </source>
</evidence>
<evidence type="ECO:0000256" key="7">
    <source>
        <dbReference type="ARBA" id="ARBA00022908"/>
    </source>
</evidence>
<dbReference type="PROSITE" id="PS51900">
    <property type="entry name" value="CB"/>
    <property type="match status" value="1"/>
</dbReference>
<dbReference type="InterPro" id="IPR011010">
    <property type="entry name" value="DNA_brk_join_enz"/>
</dbReference>
<dbReference type="Gene3D" id="1.10.443.10">
    <property type="entry name" value="Intergrase catalytic core"/>
    <property type="match status" value="1"/>
</dbReference>
<dbReference type="InterPro" id="IPR010998">
    <property type="entry name" value="Integrase_recombinase_N"/>
</dbReference>
<dbReference type="Proteomes" id="UP001447008">
    <property type="component" value="Unassembled WGS sequence"/>
</dbReference>
<feature type="active site" evidence="11">
    <location>
        <position position="278"/>
    </location>
</feature>
<evidence type="ECO:0000256" key="4">
    <source>
        <dbReference type="ARBA" id="ARBA00022490"/>
    </source>
</evidence>
<dbReference type="InterPro" id="IPR002104">
    <property type="entry name" value="Integrase_catalytic"/>
</dbReference>